<dbReference type="RefSeq" id="WP_093008979.1">
    <property type="nucleotide sequence ID" value="NZ_FOXV01000001.1"/>
</dbReference>
<dbReference type="Proteomes" id="UP000243106">
    <property type="component" value="Unassembled WGS sequence"/>
</dbReference>
<accession>A0A1I5V0C0</accession>
<keyword evidence="3" id="KW-1185">Reference proteome</keyword>
<dbReference type="STRING" id="93684.SAMN05421853_101260"/>
<keyword evidence="1" id="KW-0732">Signal</keyword>
<protein>
    <recommendedName>
        <fullName evidence="4">Dihydrodipicolinate reductase</fullName>
    </recommendedName>
</protein>
<evidence type="ECO:0000256" key="1">
    <source>
        <dbReference type="SAM" id="SignalP"/>
    </source>
</evidence>
<sequence length="116" mass="12518">MRKSLVLTLILAIAAPVAAKAERVDTRDEFVSAVQGKRLVRPLVDLRVTPGGGISGSGAAWDVTGQWSWEDGFFCRSLNWGGDDLGYNCQLVTLEGNRITFTSDRGSGRSAGFTLR</sequence>
<reference evidence="3" key="1">
    <citation type="submission" date="2016-10" db="EMBL/GenBank/DDBJ databases">
        <authorList>
            <person name="Varghese N."/>
            <person name="Submissions S."/>
        </authorList>
    </citation>
    <scope>NUCLEOTIDE SEQUENCE [LARGE SCALE GENOMIC DNA]</scope>
    <source>
        <strain evidence="3">JCM 10271</strain>
    </source>
</reference>
<feature type="signal peptide" evidence="1">
    <location>
        <begin position="1"/>
        <end position="19"/>
    </location>
</feature>
<evidence type="ECO:0008006" key="4">
    <source>
        <dbReference type="Google" id="ProtNLM"/>
    </source>
</evidence>
<evidence type="ECO:0000313" key="3">
    <source>
        <dbReference type="Proteomes" id="UP000243106"/>
    </source>
</evidence>
<evidence type="ECO:0000313" key="2">
    <source>
        <dbReference type="EMBL" id="SFQ00921.1"/>
    </source>
</evidence>
<feature type="chain" id="PRO_5017433754" description="Dihydrodipicolinate reductase" evidence="1">
    <location>
        <begin position="20"/>
        <end position="116"/>
    </location>
</feature>
<dbReference type="EMBL" id="FOXV01000001">
    <property type="protein sequence ID" value="SFQ00921.1"/>
    <property type="molecule type" value="Genomic_DNA"/>
</dbReference>
<proteinExistence type="predicted"/>
<dbReference type="AlphaFoldDB" id="A0A1I5V0C0"/>
<gene>
    <name evidence="2" type="ORF">SAMN05421853_101260</name>
</gene>
<name>A0A1I5V0C0_9RHOB</name>
<organism evidence="2 3">
    <name type="scientific">Roseivivax halotolerans</name>
    <dbReference type="NCBI Taxonomy" id="93684"/>
    <lineage>
        <taxon>Bacteria</taxon>
        <taxon>Pseudomonadati</taxon>
        <taxon>Pseudomonadota</taxon>
        <taxon>Alphaproteobacteria</taxon>
        <taxon>Rhodobacterales</taxon>
        <taxon>Roseobacteraceae</taxon>
        <taxon>Roseivivax</taxon>
    </lineage>
</organism>